<comment type="caution">
    <text evidence="1">The sequence shown here is derived from an EMBL/GenBank/DDBJ whole genome shotgun (WGS) entry which is preliminary data.</text>
</comment>
<proteinExistence type="predicted"/>
<evidence type="ECO:0000313" key="1">
    <source>
        <dbReference type="EMBL" id="MDL0081629.1"/>
    </source>
</evidence>
<sequence>MTRDISPLAQYDNVKKWILAMPIFHKPASLRHREPCASKAWRSIKQP</sequence>
<protein>
    <submittedName>
        <fullName evidence="1">Uncharacterized protein</fullName>
    </submittedName>
</protein>
<accession>A0ACC6FR08</accession>
<gene>
    <name evidence="1" type="ORF">NYG90_02880</name>
</gene>
<keyword evidence="2" id="KW-1185">Reference proteome</keyword>
<evidence type="ECO:0000313" key="2">
    <source>
        <dbReference type="Proteomes" id="UP001173802"/>
    </source>
</evidence>
<dbReference type="Proteomes" id="UP001173802">
    <property type="component" value="Unassembled WGS sequence"/>
</dbReference>
<organism evidence="1 2">
    <name type="scientific">Helicobacter zhangjianzhongii</name>
    <dbReference type="NCBI Taxonomy" id="2974574"/>
    <lineage>
        <taxon>Bacteria</taxon>
        <taxon>Pseudomonadati</taxon>
        <taxon>Campylobacterota</taxon>
        <taxon>Epsilonproteobacteria</taxon>
        <taxon>Campylobacterales</taxon>
        <taxon>Helicobacteraceae</taxon>
        <taxon>Helicobacter</taxon>
    </lineage>
</organism>
<dbReference type="EMBL" id="JANURN010000002">
    <property type="protein sequence ID" value="MDL0081629.1"/>
    <property type="molecule type" value="Genomic_DNA"/>
</dbReference>
<reference evidence="1 2" key="1">
    <citation type="journal article" date="2023" name="Microorganisms">
        <title>Isolation and Genomic Characteristics of Cat-Borne Campylobacter felis sp. nov. and Sheep-Borne Campylobacter ovis sp. nov.</title>
        <authorList>
            <person name="Wang H."/>
            <person name="Li Y."/>
            <person name="Gu Y."/>
            <person name="Zhou G."/>
            <person name="Chen X."/>
            <person name="Zhang X."/>
            <person name="Shao Z."/>
            <person name="Zhang J."/>
            <person name="Zhang M."/>
        </authorList>
    </citation>
    <scope>NUCLEOTIDE SEQUENCE [LARGE SCALE GENOMIC DNA]</scope>
    <source>
        <strain evidence="1 2">XJK30-2</strain>
    </source>
</reference>
<name>A0ACC6FR08_9HELI</name>